<evidence type="ECO:0000256" key="4">
    <source>
        <dbReference type="ARBA" id="ARBA00022496"/>
    </source>
</evidence>
<evidence type="ECO:0000256" key="7">
    <source>
        <dbReference type="ARBA" id="ARBA00023004"/>
    </source>
</evidence>
<dbReference type="InterPro" id="IPR003439">
    <property type="entry name" value="ABC_transporter-like_ATP-bd"/>
</dbReference>
<evidence type="ECO:0000256" key="1">
    <source>
        <dbReference type="ARBA" id="ARBA00004202"/>
    </source>
</evidence>
<keyword evidence="3" id="KW-1003">Cell membrane</keyword>
<gene>
    <name evidence="12" type="ORF">F8O02_08795</name>
</gene>
<keyword evidence="6 12" id="KW-0067">ATP-binding</keyword>
<name>A0A7C8FXC7_9MICO</name>
<dbReference type="RefSeq" id="WP_158036870.1">
    <property type="nucleotide sequence ID" value="NZ_BAAAZV010000016.1"/>
</dbReference>
<evidence type="ECO:0000256" key="6">
    <source>
        <dbReference type="ARBA" id="ARBA00022840"/>
    </source>
</evidence>
<dbReference type="PROSITE" id="PS00211">
    <property type="entry name" value="ABC_TRANSPORTER_1"/>
    <property type="match status" value="1"/>
</dbReference>
<keyword evidence="9" id="KW-0472">Membrane</keyword>
<dbReference type="CDD" id="cd03214">
    <property type="entry name" value="ABC_Iron-Siderophores_B12_Hemin"/>
    <property type="match status" value="1"/>
</dbReference>
<proteinExistence type="predicted"/>
<evidence type="ECO:0000259" key="11">
    <source>
        <dbReference type="PROSITE" id="PS50893"/>
    </source>
</evidence>
<reference evidence="12 13" key="1">
    <citation type="submission" date="2019-09" db="EMBL/GenBank/DDBJ databases">
        <title>Phylogeny of genus Pseudoclavibacter and closely related genus.</title>
        <authorList>
            <person name="Li Y."/>
        </authorList>
    </citation>
    <scope>NUCLEOTIDE SEQUENCE [LARGE SCALE GENOMIC DNA]</scope>
    <source>
        <strain evidence="12 13">JCM 16921</strain>
    </source>
</reference>
<comment type="caution">
    <text evidence="12">The sequence shown here is derived from an EMBL/GenBank/DDBJ whole genome shotgun (WGS) entry which is preliminary data.</text>
</comment>
<dbReference type="PROSITE" id="PS50893">
    <property type="entry name" value="ABC_TRANSPORTER_2"/>
    <property type="match status" value="1"/>
</dbReference>
<feature type="domain" description="ABC transporter" evidence="11">
    <location>
        <begin position="29"/>
        <end position="265"/>
    </location>
</feature>
<evidence type="ECO:0000256" key="8">
    <source>
        <dbReference type="ARBA" id="ARBA00023065"/>
    </source>
</evidence>
<sequence>MRRHTDPRAPTAPSADAARPAAAIHHGRLVVDALSAGYDDRTMLDRVSLHVPDGSFTAIIGPNGCGKSTLLKAMAGHLRPTTGSVRLDGRDVTGIRPKALARELALLPQTSSAPDGITVVDLVSRGRFPHQSLLHQWSQADEDAVTRALELTGCHDLADRPVHALSGGQRQRVWIAMVLAQSAPIMLLDEPTTFLDITRQLDVLRLCRQLRAERDVTLVAVLHDLNLAFRFATHLVVMRDGRVLAEGAPDAVVTPDLLAAAFDLDARVLPDPETGAPMVVPRAR</sequence>
<dbReference type="OrthoDB" id="5296765at2"/>
<protein>
    <submittedName>
        <fullName evidence="12">ABC transporter ATP-binding protein</fullName>
    </submittedName>
</protein>
<dbReference type="Pfam" id="PF00005">
    <property type="entry name" value="ABC_tran"/>
    <property type="match status" value="1"/>
</dbReference>
<keyword evidence="5" id="KW-0547">Nucleotide-binding</keyword>
<dbReference type="SUPFAM" id="SSF52540">
    <property type="entry name" value="P-loop containing nucleoside triphosphate hydrolases"/>
    <property type="match status" value="1"/>
</dbReference>
<dbReference type="Gene3D" id="3.40.50.300">
    <property type="entry name" value="P-loop containing nucleotide triphosphate hydrolases"/>
    <property type="match status" value="1"/>
</dbReference>
<dbReference type="PANTHER" id="PTHR42771">
    <property type="entry name" value="IRON(3+)-HYDROXAMATE IMPORT ATP-BINDING PROTEIN FHUC"/>
    <property type="match status" value="1"/>
</dbReference>
<dbReference type="PANTHER" id="PTHR42771:SF2">
    <property type="entry name" value="IRON(3+)-HYDROXAMATE IMPORT ATP-BINDING PROTEIN FHUC"/>
    <property type="match status" value="1"/>
</dbReference>
<evidence type="ECO:0000256" key="9">
    <source>
        <dbReference type="ARBA" id="ARBA00023136"/>
    </source>
</evidence>
<dbReference type="Proteomes" id="UP000481339">
    <property type="component" value="Unassembled WGS sequence"/>
</dbReference>
<dbReference type="AlphaFoldDB" id="A0A7C8FXC7"/>
<dbReference type="GO" id="GO:0005886">
    <property type="term" value="C:plasma membrane"/>
    <property type="evidence" value="ECO:0007669"/>
    <property type="project" value="UniProtKB-SubCell"/>
</dbReference>
<evidence type="ECO:0000256" key="3">
    <source>
        <dbReference type="ARBA" id="ARBA00022475"/>
    </source>
</evidence>
<evidence type="ECO:0000256" key="5">
    <source>
        <dbReference type="ARBA" id="ARBA00022741"/>
    </source>
</evidence>
<comment type="subcellular location">
    <subcellularLocation>
        <location evidence="1">Cell membrane</location>
        <topology evidence="1">Peripheral membrane protein</topology>
    </subcellularLocation>
</comment>
<dbReference type="InterPro" id="IPR051535">
    <property type="entry name" value="Siderophore_ABC-ATPase"/>
</dbReference>
<keyword evidence="8" id="KW-0406">Ion transport</keyword>
<feature type="compositionally biased region" description="Low complexity" evidence="10">
    <location>
        <begin position="8"/>
        <end position="20"/>
    </location>
</feature>
<feature type="region of interest" description="Disordered" evidence="10">
    <location>
        <begin position="1"/>
        <end position="20"/>
    </location>
</feature>
<dbReference type="GO" id="GO:0006826">
    <property type="term" value="P:iron ion transport"/>
    <property type="evidence" value="ECO:0007669"/>
    <property type="project" value="UniProtKB-KW"/>
</dbReference>
<dbReference type="SMART" id="SM00382">
    <property type="entry name" value="AAA"/>
    <property type="match status" value="1"/>
</dbReference>
<keyword evidence="4" id="KW-0410">Iron transport</keyword>
<evidence type="ECO:0000313" key="13">
    <source>
        <dbReference type="Proteomes" id="UP000481339"/>
    </source>
</evidence>
<dbReference type="GO" id="GO:0016887">
    <property type="term" value="F:ATP hydrolysis activity"/>
    <property type="evidence" value="ECO:0007669"/>
    <property type="project" value="InterPro"/>
</dbReference>
<dbReference type="EMBL" id="WBKA01000009">
    <property type="protein sequence ID" value="KAB1631121.1"/>
    <property type="molecule type" value="Genomic_DNA"/>
</dbReference>
<dbReference type="InterPro" id="IPR003593">
    <property type="entry name" value="AAA+_ATPase"/>
</dbReference>
<dbReference type="GO" id="GO:0005524">
    <property type="term" value="F:ATP binding"/>
    <property type="evidence" value="ECO:0007669"/>
    <property type="project" value="UniProtKB-KW"/>
</dbReference>
<dbReference type="InterPro" id="IPR017871">
    <property type="entry name" value="ABC_transporter-like_CS"/>
</dbReference>
<dbReference type="FunFam" id="3.40.50.300:FF:000134">
    <property type="entry name" value="Iron-enterobactin ABC transporter ATP-binding protein"/>
    <property type="match status" value="1"/>
</dbReference>
<accession>A0A7C8FXC7</accession>
<keyword evidence="2" id="KW-0813">Transport</keyword>
<evidence type="ECO:0000313" key="12">
    <source>
        <dbReference type="EMBL" id="KAB1631121.1"/>
    </source>
</evidence>
<dbReference type="InterPro" id="IPR027417">
    <property type="entry name" value="P-loop_NTPase"/>
</dbReference>
<keyword evidence="13" id="KW-1185">Reference proteome</keyword>
<organism evidence="12 13">
    <name type="scientific">Pseudoclavibacter caeni</name>
    <dbReference type="NCBI Taxonomy" id="908846"/>
    <lineage>
        <taxon>Bacteria</taxon>
        <taxon>Bacillati</taxon>
        <taxon>Actinomycetota</taxon>
        <taxon>Actinomycetes</taxon>
        <taxon>Micrococcales</taxon>
        <taxon>Microbacteriaceae</taxon>
        <taxon>Pseudoclavibacter</taxon>
    </lineage>
</organism>
<keyword evidence="7" id="KW-0408">Iron</keyword>
<evidence type="ECO:0000256" key="2">
    <source>
        <dbReference type="ARBA" id="ARBA00022448"/>
    </source>
</evidence>
<evidence type="ECO:0000256" key="10">
    <source>
        <dbReference type="SAM" id="MobiDB-lite"/>
    </source>
</evidence>